<dbReference type="AlphaFoldDB" id="X6ND51"/>
<dbReference type="Proteomes" id="UP000023152">
    <property type="component" value="Unassembled WGS sequence"/>
</dbReference>
<evidence type="ECO:0000313" key="2">
    <source>
        <dbReference type="EMBL" id="ETO23823.1"/>
    </source>
</evidence>
<reference evidence="2 3" key="1">
    <citation type="journal article" date="2013" name="Curr. Biol.">
        <title>The Genome of the Foraminiferan Reticulomyxa filosa.</title>
        <authorList>
            <person name="Glockner G."/>
            <person name="Hulsmann N."/>
            <person name="Schleicher M."/>
            <person name="Noegel A.A."/>
            <person name="Eichinger L."/>
            <person name="Gallinger C."/>
            <person name="Pawlowski J."/>
            <person name="Sierra R."/>
            <person name="Euteneuer U."/>
            <person name="Pillet L."/>
            <person name="Moustafa A."/>
            <person name="Platzer M."/>
            <person name="Groth M."/>
            <person name="Szafranski K."/>
            <person name="Schliwa M."/>
        </authorList>
    </citation>
    <scope>NUCLEOTIDE SEQUENCE [LARGE SCALE GENOMIC DNA]</scope>
</reference>
<keyword evidence="1" id="KW-0175">Coiled coil</keyword>
<sequence length="97" mass="11366">MDGDGTYIHIVGGSAGLVTTSTHLKIKMSELLKEETEIEKQWIEEEAKVEEIEKQHDATEWEIRQINTDIQHMKKKILERTKLQVKSFSSKKKKKNW</sequence>
<gene>
    <name evidence="2" type="ORF">RFI_13344</name>
</gene>
<evidence type="ECO:0000313" key="3">
    <source>
        <dbReference type="Proteomes" id="UP000023152"/>
    </source>
</evidence>
<protein>
    <submittedName>
        <fullName evidence="2">Uncharacterized protein</fullName>
    </submittedName>
</protein>
<feature type="coiled-coil region" evidence="1">
    <location>
        <begin position="33"/>
        <end position="69"/>
    </location>
</feature>
<keyword evidence="3" id="KW-1185">Reference proteome</keyword>
<organism evidence="2 3">
    <name type="scientific">Reticulomyxa filosa</name>
    <dbReference type="NCBI Taxonomy" id="46433"/>
    <lineage>
        <taxon>Eukaryota</taxon>
        <taxon>Sar</taxon>
        <taxon>Rhizaria</taxon>
        <taxon>Retaria</taxon>
        <taxon>Foraminifera</taxon>
        <taxon>Monothalamids</taxon>
        <taxon>Reticulomyxidae</taxon>
        <taxon>Reticulomyxa</taxon>
    </lineage>
</organism>
<dbReference type="EMBL" id="ASPP01009678">
    <property type="protein sequence ID" value="ETO23823.1"/>
    <property type="molecule type" value="Genomic_DNA"/>
</dbReference>
<proteinExistence type="predicted"/>
<accession>X6ND51</accession>
<comment type="caution">
    <text evidence="2">The sequence shown here is derived from an EMBL/GenBank/DDBJ whole genome shotgun (WGS) entry which is preliminary data.</text>
</comment>
<name>X6ND51_RETFI</name>
<evidence type="ECO:0000256" key="1">
    <source>
        <dbReference type="SAM" id="Coils"/>
    </source>
</evidence>